<evidence type="ECO:0008006" key="2">
    <source>
        <dbReference type="Google" id="ProtNLM"/>
    </source>
</evidence>
<reference evidence="1" key="1">
    <citation type="journal article" date="2020" name="Nature">
        <title>Giant virus diversity and host interactions through global metagenomics.</title>
        <authorList>
            <person name="Schulz F."/>
            <person name="Roux S."/>
            <person name="Paez-Espino D."/>
            <person name="Jungbluth S."/>
            <person name="Walsh D.A."/>
            <person name="Denef V.J."/>
            <person name="McMahon K.D."/>
            <person name="Konstantinidis K.T."/>
            <person name="Eloe-Fadrosh E.A."/>
            <person name="Kyrpides N.C."/>
            <person name="Woyke T."/>
        </authorList>
    </citation>
    <scope>NUCLEOTIDE SEQUENCE</scope>
    <source>
        <strain evidence="1">GVMAG-S-3300013094-100</strain>
    </source>
</reference>
<evidence type="ECO:0000313" key="1">
    <source>
        <dbReference type="EMBL" id="QHU21212.1"/>
    </source>
</evidence>
<dbReference type="SUPFAM" id="SSF53448">
    <property type="entry name" value="Nucleotide-diphospho-sugar transferases"/>
    <property type="match status" value="1"/>
</dbReference>
<name>A0A6C0KTB2_9ZZZZ</name>
<accession>A0A6C0KTB2</accession>
<dbReference type="EMBL" id="MN740988">
    <property type="protein sequence ID" value="QHU21212.1"/>
    <property type="molecule type" value="Genomic_DNA"/>
</dbReference>
<sequence>MKLFIPVICYNHTCNTEFMFSLMQLVMTLKDHNISTILFPIVFDSLISRARNAAVAHFLSDSSATHLLFIDSDIEFKVEDVFTLLVADKPVVCSGYAQKWLNEQTMKKVFSSPIEITRPTELITRTSIHLLPGHVPAELMLCKYATTGFLLVQRNVFERIATAHPELQYENDIDGYSAANPSLFFDFFPINICQETRRFLSEDYGFSKLWTQLGGEIYVATNVTLKHMGWYAFQANLYRQLTIQI</sequence>
<dbReference type="InterPro" id="IPR029044">
    <property type="entry name" value="Nucleotide-diphossugar_trans"/>
</dbReference>
<organism evidence="1">
    <name type="scientific">viral metagenome</name>
    <dbReference type="NCBI Taxonomy" id="1070528"/>
    <lineage>
        <taxon>unclassified sequences</taxon>
        <taxon>metagenomes</taxon>
        <taxon>organismal metagenomes</taxon>
    </lineage>
</organism>
<proteinExistence type="predicted"/>
<protein>
    <recommendedName>
        <fullName evidence="2">Glycosyltransferase 2-like domain-containing protein</fullName>
    </recommendedName>
</protein>
<dbReference type="AlphaFoldDB" id="A0A6C0KTB2"/>